<proteinExistence type="predicted"/>
<feature type="region of interest" description="Disordered" evidence="1">
    <location>
        <begin position="72"/>
        <end position="108"/>
    </location>
</feature>
<sequence>MATVTIRNLSDEVVAALKERARRNSRSMEAEARDLLTRMAEGEEFVSGVEARIAARIRPRWSMPTSELMARIAQSPPPPVDAEAWLADTRSDDDSEDFRDPWDQHAAS</sequence>
<evidence type="ECO:0000259" key="2">
    <source>
        <dbReference type="Pfam" id="PF22513"/>
    </source>
</evidence>
<evidence type="ECO:0000313" key="3">
    <source>
        <dbReference type="EMBL" id="XBX77160.1"/>
    </source>
</evidence>
<dbReference type="GO" id="GO:0006355">
    <property type="term" value="P:regulation of DNA-templated transcription"/>
    <property type="evidence" value="ECO:0007669"/>
    <property type="project" value="InterPro"/>
</dbReference>
<dbReference type="InterPro" id="IPR053853">
    <property type="entry name" value="FitA-like_RHH"/>
</dbReference>
<reference evidence="3" key="1">
    <citation type="submission" date="2024-06" db="EMBL/GenBank/DDBJ databases">
        <title>Draft genome sequence of Microbacterium sp. strain A8/3-1, isolated from Oxytropis tragacanthoides Fisch. ex DC. Root nodules in the Altai region of Russia.</title>
        <authorList>
            <person name="Sazanova A."/>
            <person name="Guro P."/>
            <person name="Kuznetsova I."/>
            <person name="Belimov A."/>
            <person name="Safronova V."/>
        </authorList>
    </citation>
    <scope>NUCLEOTIDE SEQUENCE</scope>
    <source>
        <strain evidence="3">A8/3-1</strain>
    </source>
</reference>
<protein>
    <recommendedName>
        <fullName evidence="2">Antitoxin FitA-like ribbon-helix-helix domain-containing protein</fullName>
    </recommendedName>
</protein>
<dbReference type="Pfam" id="PF22513">
    <property type="entry name" value="FitA-like_RHH"/>
    <property type="match status" value="1"/>
</dbReference>
<organism evidence="3">
    <name type="scientific">Microbacterium sp. A8/3-1</name>
    <dbReference type="NCBI Taxonomy" id="3160749"/>
    <lineage>
        <taxon>Bacteria</taxon>
        <taxon>Bacillati</taxon>
        <taxon>Actinomycetota</taxon>
        <taxon>Actinomycetes</taxon>
        <taxon>Micrococcales</taxon>
        <taxon>Microbacteriaceae</taxon>
        <taxon>Microbacterium</taxon>
    </lineage>
</organism>
<dbReference type="EMBL" id="CP158357">
    <property type="protein sequence ID" value="XBX77160.1"/>
    <property type="molecule type" value="Genomic_DNA"/>
</dbReference>
<name>A0AAU7VV54_9MICO</name>
<evidence type="ECO:0000256" key="1">
    <source>
        <dbReference type="SAM" id="MobiDB-lite"/>
    </source>
</evidence>
<gene>
    <name evidence="3" type="ORF">ABS642_14720</name>
</gene>
<accession>A0AAU7VV54</accession>
<feature type="domain" description="Antitoxin FitA-like ribbon-helix-helix" evidence="2">
    <location>
        <begin position="2"/>
        <end position="39"/>
    </location>
</feature>
<feature type="compositionally biased region" description="Basic and acidic residues" evidence="1">
    <location>
        <begin position="98"/>
        <end position="108"/>
    </location>
</feature>
<dbReference type="Gene3D" id="1.10.1220.10">
    <property type="entry name" value="Met repressor-like"/>
    <property type="match status" value="1"/>
</dbReference>
<dbReference type="SUPFAM" id="SSF47598">
    <property type="entry name" value="Ribbon-helix-helix"/>
    <property type="match status" value="1"/>
</dbReference>
<dbReference type="AlphaFoldDB" id="A0AAU7VV54"/>
<dbReference type="RefSeq" id="WP_350350682.1">
    <property type="nucleotide sequence ID" value="NZ_CP158357.1"/>
</dbReference>
<dbReference type="InterPro" id="IPR013321">
    <property type="entry name" value="Arc_rbn_hlx_hlx"/>
</dbReference>
<dbReference type="InterPro" id="IPR010985">
    <property type="entry name" value="Ribbon_hlx_hlx"/>
</dbReference>